<dbReference type="InterPro" id="IPR007197">
    <property type="entry name" value="rSAM"/>
</dbReference>
<keyword evidence="5 11" id="KW-0949">S-adenosyl-L-methionine</keyword>
<dbReference type="EC" id="2.8.4.5" evidence="11"/>
<dbReference type="FunFam" id="3.80.30.20:FF:000002">
    <property type="entry name" value="threonylcarbamoyladenosine tRNA methylthiotransferase isoform X2"/>
    <property type="match status" value="1"/>
</dbReference>
<keyword evidence="8 11" id="KW-0408">Iron</keyword>
<dbReference type="SFLD" id="SFLDS00029">
    <property type="entry name" value="Radical_SAM"/>
    <property type="match status" value="1"/>
</dbReference>
<keyword evidence="3 11" id="KW-0004">4Fe-4S</keyword>
<keyword evidence="6 11" id="KW-0819">tRNA processing</keyword>
<sequence>MKVYFETYGCALNKGDTYIMMTLLQKRNHEIVSDLNKADVIVLNTCDVRLETGERMKSRIRELEKLGKKLVIAGCFAGAEPAVVKSLAPKASVIGPQALIKIVDAVESANSIFYISPEKIEETPKIFEGKISIIPIADGCAGDCNFCITKLARKILRSYSIRSIVNSVKEAVNNGAVEIELTGQDAAAYGLDLGGKVKLSDLLQEVLNVEGDFMIRIGMMTPEQFERDIDGILEVLKNRKMYKFLHLPVQSGDDNVLKLMNRKYTVDEYKDLVNEARSKIPNINITTDIIIGHPGEDEGAFQNTLNLMKELKFEKIHLAMYSLRPNTKSSLMKQIPDSVKKDRMKIAYKLYEDLSLQLHKEYLGKRMKILATEEGKNNTIIGRTMNYIPVVVKKSELGKWYDVEIIDYSFFDLKGVFV</sequence>
<dbReference type="Pfam" id="PF01938">
    <property type="entry name" value="TRAM"/>
    <property type="match status" value="1"/>
</dbReference>
<dbReference type="STRING" id="282676.B6F84_03225"/>
<evidence type="ECO:0000259" key="14">
    <source>
        <dbReference type="PROSITE" id="PS51918"/>
    </source>
</evidence>
<comment type="similarity">
    <text evidence="2 11">Belongs to the methylthiotransferase family. CDKAL1 subfamily.</text>
</comment>
<dbReference type="InterPro" id="IPR002792">
    <property type="entry name" value="TRAM_dom"/>
</dbReference>
<keyword evidence="16" id="KW-1185">Reference proteome</keyword>
<feature type="domain" description="TRAM" evidence="12">
    <location>
        <begin position="360"/>
        <end position="418"/>
    </location>
</feature>
<dbReference type="InterPro" id="IPR006638">
    <property type="entry name" value="Elp3/MiaA/NifB-like_rSAM"/>
</dbReference>
<dbReference type="GO" id="GO:0046872">
    <property type="term" value="F:metal ion binding"/>
    <property type="evidence" value="ECO:0007669"/>
    <property type="project" value="UniProtKB-UniRule"/>
</dbReference>
<protein>
    <recommendedName>
        <fullName evidence="11">tRNA-t(6)A37 methylthiotransferase</fullName>
        <ecNumber evidence="11">2.8.4.5</ecNumber>
    </recommendedName>
</protein>
<evidence type="ECO:0000256" key="5">
    <source>
        <dbReference type="ARBA" id="ARBA00022691"/>
    </source>
</evidence>
<dbReference type="EMBL" id="CP020477">
    <property type="protein sequence ID" value="ARM75140.1"/>
    <property type="molecule type" value="Genomic_DNA"/>
</dbReference>
<dbReference type="GO" id="GO:0051539">
    <property type="term" value="F:4 iron, 4 sulfur cluster binding"/>
    <property type="evidence" value="ECO:0007669"/>
    <property type="project" value="UniProtKB-UniRule"/>
</dbReference>
<comment type="catalytic activity">
    <reaction evidence="10 11">
        <text>N(6)-L-threonylcarbamoyladenosine(37) in tRNA + (sulfur carrier)-SH + AH2 + 2 S-adenosyl-L-methionine = 2-methylsulfanyl-N(6)-L-threonylcarbamoyladenosine(37) in tRNA + (sulfur carrier)-H + 5'-deoxyadenosine + L-methionine + A + S-adenosyl-L-homocysteine + 2 H(+)</text>
        <dbReference type="Rhea" id="RHEA:37075"/>
        <dbReference type="Rhea" id="RHEA-COMP:10163"/>
        <dbReference type="Rhea" id="RHEA-COMP:11092"/>
        <dbReference type="Rhea" id="RHEA-COMP:14737"/>
        <dbReference type="Rhea" id="RHEA-COMP:14739"/>
        <dbReference type="ChEBI" id="CHEBI:13193"/>
        <dbReference type="ChEBI" id="CHEBI:15378"/>
        <dbReference type="ChEBI" id="CHEBI:17319"/>
        <dbReference type="ChEBI" id="CHEBI:17499"/>
        <dbReference type="ChEBI" id="CHEBI:29917"/>
        <dbReference type="ChEBI" id="CHEBI:57844"/>
        <dbReference type="ChEBI" id="CHEBI:57856"/>
        <dbReference type="ChEBI" id="CHEBI:59789"/>
        <dbReference type="ChEBI" id="CHEBI:64428"/>
        <dbReference type="ChEBI" id="CHEBI:74418"/>
        <dbReference type="ChEBI" id="CHEBI:74420"/>
        <dbReference type="EC" id="2.8.4.5"/>
    </reaction>
</comment>
<dbReference type="Proteomes" id="UP000193404">
    <property type="component" value="Chromosome"/>
</dbReference>
<dbReference type="PANTHER" id="PTHR11918:SF45">
    <property type="entry name" value="THREONYLCARBAMOYLADENOSINE TRNA METHYLTHIOTRANSFERASE"/>
    <property type="match status" value="1"/>
</dbReference>
<dbReference type="PROSITE" id="PS50926">
    <property type="entry name" value="TRAM"/>
    <property type="match status" value="1"/>
</dbReference>
<evidence type="ECO:0000256" key="1">
    <source>
        <dbReference type="ARBA" id="ARBA00002399"/>
    </source>
</evidence>
<dbReference type="InterPro" id="IPR038135">
    <property type="entry name" value="Methylthiotransferase_N_sf"/>
</dbReference>
<evidence type="ECO:0000256" key="2">
    <source>
        <dbReference type="ARBA" id="ARBA00008616"/>
    </source>
</evidence>
<dbReference type="AlphaFoldDB" id="A0A1W6JY51"/>
<dbReference type="NCBIfam" id="TIGR00089">
    <property type="entry name" value="MiaB/RimO family radical SAM methylthiotransferase"/>
    <property type="match status" value="1"/>
</dbReference>
<evidence type="ECO:0000256" key="3">
    <source>
        <dbReference type="ARBA" id="ARBA00022485"/>
    </source>
</evidence>
<keyword evidence="9 11" id="KW-0411">Iron-sulfur</keyword>
<dbReference type="SFLD" id="SFLDG01061">
    <property type="entry name" value="methylthiotransferase"/>
    <property type="match status" value="1"/>
</dbReference>
<reference evidence="15 16" key="1">
    <citation type="submission" date="2017-03" db="EMBL/GenBank/DDBJ databases">
        <title>Sulfur activation and transportation mechanism of thermophilic Archaea Acidianus manzaensis YN-25.</title>
        <authorList>
            <person name="Ma Y."/>
            <person name="Yang Y."/>
            <person name="Xia J."/>
        </authorList>
    </citation>
    <scope>NUCLEOTIDE SEQUENCE [LARGE SCALE GENOMIC DNA]</scope>
    <source>
        <strain evidence="15 16">YN-25</strain>
    </source>
</reference>
<proteinExistence type="inferred from homology"/>
<dbReference type="FunFam" id="3.40.50.12160:FF:000003">
    <property type="entry name" value="CDK5 regulatory subunit-associated protein 1"/>
    <property type="match status" value="1"/>
</dbReference>
<gene>
    <name evidence="15" type="ORF">B6F84_03225</name>
</gene>
<dbReference type="SUPFAM" id="SSF102114">
    <property type="entry name" value="Radical SAM enzymes"/>
    <property type="match status" value="1"/>
</dbReference>
<dbReference type="SFLD" id="SFLDG01082">
    <property type="entry name" value="B12-binding_domain_containing"/>
    <property type="match status" value="1"/>
</dbReference>
<evidence type="ECO:0000256" key="10">
    <source>
        <dbReference type="ARBA" id="ARBA00051661"/>
    </source>
</evidence>
<evidence type="ECO:0000259" key="13">
    <source>
        <dbReference type="PROSITE" id="PS51449"/>
    </source>
</evidence>
<dbReference type="InterPro" id="IPR013848">
    <property type="entry name" value="Methylthiotransferase_N"/>
</dbReference>
<dbReference type="NCBIfam" id="TIGR01578">
    <property type="entry name" value="MiaB-like-B"/>
    <property type="match status" value="1"/>
</dbReference>
<organism evidence="15 16">
    <name type="scientific">Acidianus manzaensis</name>
    <dbReference type="NCBI Taxonomy" id="282676"/>
    <lineage>
        <taxon>Archaea</taxon>
        <taxon>Thermoproteota</taxon>
        <taxon>Thermoprotei</taxon>
        <taxon>Sulfolobales</taxon>
        <taxon>Sulfolobaceae</taxon>
        <taxon>Acidianus</taxon>
    </lineage>
</organism>
<evidence type="ECO:0000256" key="7">
    <source>
        <dbReference type="ARBA" id="ARBA00022723"/>
    </source>
</evidence>
<evidence type="ECO:0000256" key="4">
    <source>
        <dbReference type="ARBA" id="ARBA00022679"/>
    </source>
</evidence>
<dbReference type="Pfam" id="PF04055">
    <property type="entry name" value="Radical_SAM"/>
    <property type="match status" value="1"/>
</dbReference>
<evidence type="ECO:0000256" key="6">
    <source>
        <dbReference type="ARBA" id="ARBA00022694"/>
    </source>
</evidence>
<dbReference type="Gene3D" id="3.40.50.12160">
    <property type="entry name" value="Methylthiotransferase, N-terminal domain"/>
    <property type="match status" value="1"/>
</dbReference>
<accession>A0A1W6JY51</accession>
<dbReference type="SMART" id="SM00729">
    <property type="entry name" value="Elp3"/>
    <property type="match status" value="1"/>
</dbReference>
<evidence type="ECO:0000259" key="12">
    <source>
        <dbReference type="PROSITE" id="PS50926"/>
    </source>
</evidence>
<evidence type="ECO:0000256" key="8">
    <source>
        <dbReference type="ARBA" id="ARBA00023004"/>
    </source>
</evidence>
<dbReference type="CDD" id="cd01335">
    <property type="entry name" value="Radical_SAM"/>
    <property type="match status" value="1"/>
</dbReference>
<dbReference type="GO" id="GO:0035598">
    <property type="term" value="F:tRNA (N(6)-L-threonylcarbamoyladenosine(37)-C(2))-methylthiotransferase activity"/>
    <property type="evidence" value="ECO:0007669"/>
    <property type="project" value="UniProtKB-UniRule"/>
</dbReference>
<dbReference type="Gene3D" id="3.80.30.20">
    <property type="entry name" value="tm_1862 like domain"/>
    <property type="match status" value="1"/>
</dbReference>
<dbReference type="GeneID" id="41589898"/>
<dbReference type="OrthoDB" id="372134at2157"/>
<feature type="domain" description="Radical SAM core" evidence="14">
    <location>
        <begin position="126"/>
        <end position="361"/>
    </location>
</feature>
<comment type="function">
    <text evidence="1 11">Catalyzes the methylthiolation of N6-threonylcarbamoyladenosine (t(6)A), leading to the formation of 2-methylthio-N6-threonylcarbamoyladenosine (ms(2)t(6)A) at position 37 in tRNAs that read codons beginning with adenine.</text>
</comment>
<dbReference type="InterPro" id="IPR023404">
    <property type="entry name" value="rSAM_horseshoe"/>
</dbReference>
<dbReference type="InterPro" id="IPR006466">
    <property type="entry name" value="MiaB-like_arc_euk"/>
</dbReference>
<dbReference type="PROSITE" id="PS51449">
    <property type="entry name" value="MTTASE_N"/>
    <property type="match status" value="1"/>
</dbReference>
<dbReference type="InterPro" id="IPR005839">
    <property type="entry name" value="Methylthiotransferase"/>
</dbReference>
<evidence type="ECO:0000256" key="9">
    <source>
        <dbReference type="ARBA" id="ARBA00023014"/>
    </source>
</evidence>
<evidence type="ECO:0000313" key="15">
    <source>
        <dbReference type="EMBL" id="ARM75140.1"/>
    </source>
</evidence>
<dbReference type="Pfam" id="PF00919">
    <property type="entry name" value="UPF0004"/>
    <property type="match status" value="1"/>
</dbReference>
<dbReference type="RefSeq" id="WP_148690897.1">
    <property type="nucleotide sequence ID" value="NZ_CP020477.1"/>
</dbReference>
<evidence type="ECO:0000313" key="16">
    <source>
        <dbReference type="Proteomes" id="UP000193404"/>
    </source>
</evidence>
<evidence type="ECO:0000256" key="11">
    <source>
        <dbReference type="RuleBase" id="RU368081"/>
    </source>
</evidence>
<dbReference type="PROSITE" id="PS51918">
    <property type="entry name" value="RADICAL_SAM"/>
    <property type="match status" value="1"/>
</dbReference>
<dbReference type="PANTHER" id="PTHR11918">
    <property type="entry name" value="RADICAL SAM PROTEINS"/>
    <property type="match status" value="1"/>
</dbReference>
<dbReference type="InterPro" id="IPR058240">
    <property type="entry name" value="rSAM_sf"/>
</dbReference>
<comment type="cofactor">
    <cofactor evidence="11">
        <name>[4Fe-4S] cluster</name>
        <dbReference type="ChEBI" id="CHEBI:49883"/>
    </cofactor>
    <text evidence="11">Binds 1 or 2 [4Fe-4S] cluster. One cluster is coordinated with 3 cysteines and an exchangeable S-adenosyl-L-methionine.</text>
</comment>
<name>A0A1W6JY51_9CREN</name>
<dbReference type="KEGG" id="aman:B6F84_03225"/>
<keyword evidence="7 11" id="KW-0479">Metal-binding</keyword>
<feature type="domain" description="MTTase N-terminal" evidence="13">
    <location>
        <begin position="1"/>
        <end position="111"/>
    </location>
</feature>
<keyword evidence="4 11" id="KW-0808">Transferase</keyword>